<gene>
    <name evidence="2" type="ordered locus">Acid_2786</name>
</gene>
<evidence type="ECO:0000313" key="2">
    <source>
        <dbReference type="EMBL" id="ABJ83772.1"/>
    </source>
</evidence>
<evidence type="ECO:0000259" key="1">
    <source>
        <dbReference type="Pfam" id="PF08818"/>
    </source>
</evidence>
<reference evidence="2" key="1">
    <citation type="submission" date="2006-10" db="EMBL/GenBank/DDBJ databases">
        <title>Complete sequence of Solibacter usitatus Ellin6076.</title>
        <authorList>
            <consortium name="US DOE Joint Genome Institute"/>
            <person name="Copeland A."/>
            <person name="Lucas S."/>
            <person name="Lapidus A."/>
            <person name="Barry K."/>
            <person name="Detter J.C."/>
            <person name="Glavina del Rio T."/>
            <person name="Hammon N."/>
            <person name="Israni S."/>
            <person name="Dalin E."/>
            <person name="Tice H."/>
            <person name="Pitluck S."/>
            <person name="Thompson L.S."/>
            <person name="Brettin T."/>
            <person name="Bruce D."/>
            <person name="Han C."/>
            <person name="Tapia R."/>
            <person name="Gilna P."/>
            <person name="Schmutz J."/>
            <person name="Larimer F."/>
            <person name="Land M."/>
            <person name="Hauser L."/>
            <person name="Kyrpides N."/>
            <person name="Mikhailova N."/>
            <person name="Janssen P.H."/>
            <person name="Kuske C.R."/>
            <person name="Richardson P."/>
        </authorList>
    </citation>
    <scope>NUCLEOTIDE SEQUENCE</scope>
    <source>
        <strain evidence="2">Ellin6076</strain>
    </source>
</reference>
<dbReference type="InterPro" id="IPR014922">
    <property type="entry name" value="YdhG-like"/>
</dbReference>
<dbReference type="InParanoid" id="Q023R8"/>
<protein>
    <recommendedName>
        <fullName evidence="1">YdhG-like domain-containing protein</fullName>
    </recommendedName>
</protein>
<proteinExistence type="predicted"/>
<dbReference type="eggNOG" id="COG5646">
    <property type="taxonomic scope" value="Bacteria"/>
</dbReference>
<dbReference type="Pfam" id="PF08818">
    <property type="entry name" value="DUF1801"/>
    <property type="match status" value="1"/>
</dbReference>
<dbReference type="AlphaFoldDB" id="Q023R8"/>
<feature type="domain" description="YdhG-like" evidence="1">
    <location>
        <begin position="27"/>
        <end position="117"/>
    </location>
</feature>
<dbReference type="STRING" id="234267.Acid_2786"/>
<organism evidence="2">
    <name type="scientific">Solibacter usitatus (strain Ellin6076)</name>
    <dbReference type="NCBI Taxonomy" id="234267"/>
    <lineage>
        <taxon>Bacteria</taxon>
        <taxon>Pseudomonadati</taxon>
        <taxon>Acidobacteriota</taxon>
        <taxon>Terriglobia</taxon>
        <taxon>Bryobacterales</taxon>
        <taxon>Solibacteraceae</taxon>
        <taxon>Candidatus Solibacter</taxon>
    </lineage>
</organism>
<accession>Q023R8</accession>
<dbReference type="Gene3D" id="3.90.1150.200">
    <property type="match status" value="1"/>
</dbReference>
<dbReference type="EMBL" id="CP000473">
    <property type="protein sequence ID" value="ABJ83772.1"/>
    <property type="molecule type" value="Genomic_DNA"/>
</dbReference>
<name>Q023R8_SOLUE</name>
<dbReference type="KEGG" id="sus:Acid_2786"/>
<sequence>MCQDQSMKTSIATSVDEYIAAQPEGLRPKLEQVRAAIRKAVPDAVEGIGYRMPGYKLHGKPMLYFAGFKEHYSLFAASGTFFAALEEELRGYELRKGTIHFRLDKPVPVKLIGRIAKLRAEGIAAARKKATQ</sequence>
<dbReference type="SUPFAM" id="SSF159888">
    <property type="entry name" value="YdhG-like"/>
    <property type="match status" value="1"/>
</dbReference>
<dbReference type="HOGENOM" id="CLU_128703_3_0_0"/>